<protein>
    <submittedName>
        <fullName evidence="1">Uncharacterized protein</fullName>
    </submittedName>
</protein>
<dbReference type="EMBL" id="MFCX01000035">
    <property type="protein sequence ID" value="OGE25000.1"/>
    <property type="molecule type" value="Genomic_DNA"/>
</dbReference>
<name>A0A1F5J905_9BACT</name>
<organism evidence="1 2">
    <name type="scientific">Candidatus Daviesbacteria bacterium RIFCSPHIGHO2_02_FULL_39_12</name>
    <dbReference type="NCBI Taxonomy" id="1797770"/>
    <lineage>
        <taxon>Bacteria</taxon>
        <taxon>Candidatus Daviesiibacteriota</taxon>
    </lineage>
</organism>
<evidence type="ECO:0000313" key="2">
    <source>
        <dbReference type="Proteomes" id="UP000177042"/>
    </source>
</evidence>
<reference evidence="1 2" key="1">
    <citation type="journal article" date="2016" name="Nat. Commun.">
        <title>Thousands of microbial genomes shed light on interconnected biogeochemical processes in an aquifer system.</title>
        <authorList>
            <person name="Anantharaman K."/>
            <person name="Brown C.T."/>
            <person name="Hug L.A."/>
            <person name="Sharon I."/>
            <person name="Castelle C.J."/>
            <person name="Probst A.J."/>
            <person name="Thomas B.C."/>
            <person name="Singh A."/>
            <person name="Wilkins M.J."/>
            <person name="Karaoz U."/>
            <person name="Brodie E.L."/>
            <person name="Williams K.H."/>
            <person name="Hubbard S.S."/>
            <person name="Banfield J.F."/>
        </authorList>
    </citation>
    <scope>NUCLEOTIDE SEQUENCE [LARGE SCALE GENOMIC DNA]</scope>
</reference>
<sequence length="124" mass="13556">MKALTIIIINIIIVITSTSVSAAINLSAVNQKVSNRFEEDISRLAAVMEELRDRKGITETRVAFGGIDTPIKNADYWVTYAAEAVAFQKAQKYYSKDQLRAGLETLRGKILQAKAAVGGVLPNE</sequence>
<dbReference type="Proteomes" id="UP000177042">
    <property type="component" value="Unassembled WGS sequence"/>
</dbReference>
<dbReference type="AlphaFoldDB" id="A0A1F5J905"/>
<accession>A0A1F5J905</accession>
<evidence type="ECO:0000313" key="1">
    <source>
        <dbReference type="EMBL" id="OGE25000.1"/>
    </source>
</evidence>
<comment type="caution">
    <text evidence="1">The sequence shown here is derived from an EMBL/GenBank/DDBJ whole genome shotgun (WGS) entry which is preliminary data.</text>
</comment>
<proteinExistence type="predicted"/>
<gene>
    <name evidence="1" type="ORF">A3C26_01170</name>
</gene>